<gene>
    <name evidence="1" type="ORF">WJX72_009076</name>
</gene>
<evidence type="ECO:0000313" key="2">
    <source>
        <dbReference type="Proteomes" id="UP001489004"/>
    </source>
</evidence>
<accession>A0AAW1QB11</accession>
<dbReference type="EMBL" id="JALJOR010000004">
    <property type="protein sequence ID" value="KAK9818227.1"/>
    <property type="molecule type" value="Genomic_DNA"/>
</dbReference>
<dbReference type="AlphaFoldDB" id="A0AAW1QB11"/>
<sequence>MAQRCQFGALRIDPQSSGYPSEAAAIRKQTTASASVAAASLQPRKWWRVARLRETLPASRSICVLLCWAILTLS</sequence>
<protein>
    <submittedName>
        <fullName evidence="1">Uncharacterized protein</fullName>
    </submittedName>
</protein>
<keyword evidence="2" id="KW-1185">Reference proteome</keyword>
<organism evidence="1 2">
    <name type="scientific">[Myrmecia] bisecta</name>
    <dbReference type="NCBI Taxonomy" id="41462"/>
    <lineage>
        <taxon>Eukaryota</taxon>
        <taxon>Viridiplantae</taxon>
        <taxon>Chlorophyta</taxon>
        <taxon>core chlorophytes</taxon>
        <taxon>Trebouxiophyceae</taxon>
        <taxon>Trebouxiales</taxon>
        <taxon>Trebouxiaceae</taxon>
        <taxon>Myrmecia</taxon>
    </lineage>
</organism>
<reference evidence="1 2" key="1">
    <citation type="journal article" date="2024" name="Nat. Commun.">
        <title>Phylogenomics reveals the evolutionary origins of lichenization in chlorophyte algae.</title>
        <authorList>
            <person name="Puginier C."/>
            <person name="Libourel C."/>
            <person name="Otte J."/>
            <person name="Skaloud P."/>
            <person name="Haon M."/>
            <person name="Grisel S."/>
            <person name="Petersen M."/>
            <person name="Berrin J.G."/>
            <person name="Delaux P.M."/>
            <person name="Dal Grande F."/>
            <person name="Keller J."/>
        </authorList>
    </citation>
    <scope>NUCLEOTIDE SEQUENCE [LARGE SCALE GENOMIC DNA]</scope>
    <source>
        <strain evidence="1 2">SAG 2043</strain>
    </source>
</reference>
<comment type="caution">
    <text evidence="1">The sequence shown here is derived from an EMBL/GenBank/DDBJ whole genome shotgun (WGS) entry which is preliminary data.</text>
</comment>
<name>A0AAW1QB11_9CHLO</name>
<evidence type="ECO:0000313" key="1">
    <source>
        <dbReference type="EMBL" id="KAK9818227.1"/>
    </source>
</evidence>
<proteinExistence type="predicted"/>
<dbReference type="Proteomes" id="UP001489004">
    <property type="component" value="Unassembled WGS sequence"/>
</dbReference>